<dbReference type="EMBL" id="JAUUTY010000001">
    <property type="protein sequence ID" value="KAK1696964.1"/>
    <property type="molecule type" value="Genomic_DNA"/>
</dbReference>
<dbReference type="PANTHER" id="PTHR32133">
    <property type="entry name" value="OS07G0120400 PROTEIN"/>
    <property type="match status" value="1"/>
</dbReference>
<proteinExistence type="predicted"/>
<comment type="caution">
    <text evidence="3">The sequence shown here is derived from an EMBL/GenBank/DDBJ whole genome shotgun (WGS) entry which is preliminary data.</text>
</comment>
<evidence type="ECO:0000313" key="4">
    <source>
        <dbReference type="Proteomes" id="UP001231189"/>
    </source>
</evidence>
<dbReference type="AlphaFoldDB" id="A0AAD8X7V3"/>
<evidence type="ECO:0000259" key="2">
    <source>
        <dbReference type="Pfam" id="PF00646"/>
    </source>
</evidence>
<feature type="region of interest" description="Disordered" evidence="1">
    <location>
        <begin position="212"/>
        <end position="254"/>
    </location>
</feature>
<reference evidence="3" key="1">
    <citation type="submission" date="2023-07" db="EMBL/GenBank/DDBJ databases">
        <title>A chromosome-level genome assembly of Lolium multiflorum.</title>
        <authorList>
            <person name="Chen Y."/>
            <person name="Copetti D."/>
            <person name="Kolliker R."/>
            <person name="Studer B."/>
        </authorList>
    </citation>
    <scope>NUCLEOTIDE SEQUENCE</scope>
    <source>
        <strain evidence="3">02402/16</strain>
        <tissue evidence="3">Leaf</tissue>
    </source>
</reference>
<accession>A0AAD8X7V3</accession>
<evidence type="ECO:0000313" key="3">
    <source>
        <dbReference type="EMBL" id="KAK1696964.1"/>
    </source>
</evidence>
<gene>
    <name evidence="3" type="ORF">QYE76_013661</name>
</gene>
<evidence type="ECO:0000256" key="1">
    <source>
        <dbReference type="SAM" id="MobiDB-lite"/>
    </source>
</evidence>
<feature type="domain" description="F-box" evidence="2">
    <location>
        <begin position="20"/>
        <end position="58"/>
    </location>
</feature>
<dbReference type="Pfam" id="PF00646">
    <property type="entry name" value="F-box"/>
    <property type="match status" value="1"/>
</dbReference>
<dbReference type="InterPro" id="IPR001810">
    <property type="entry name" value="F-box_dom"/>
</dbReference>
<dbReference type="Gene3D" id="1.20.1280.50">
    <property type="match status" value="1"/>
</dbReference>
<name>A0AAD8X7V3_LOLMU</name>
<feature type="compositionally biased region" description="Low complexity" evidence="1">
    <location>
        <begin position="279"/>
        <end position="290"/>
    </location>
</feature>
<organism evidence="3 4">
    <name type="scientific">Lolium multiflorum</name>
    <name type="common">Italian ryegrass</name>
    <name type="synonym">Lolium perenne subsp. multiflorum</name>
    <dbReference type="NCBI Taxonomy" id="4521"/>
    <lineage>
        <taxon>Eukaryota</taxon>
        <taxon>Viridiplantae</taxon>
        <taxon>Streptophyta</taxon>
        <taxon>Embryophyta</taxon>
        <taxon>Tracheophyta</taxon>
        <taxon>Spermatophyta</taxon>
        <taxon>Magnoliopsida</taxon>
        <taxon>Liliopsida</taxon>
        <taxon>Poales</taxon>
        <taxon>Poaceae</taxon>
        <taxon>BOP clade</taxon>
        <taxon>Pooideae</taxon>
        <taxon>Poodae</taxon>
        <taxon>Poeae</taxon>
        <taxon>Poeae Chloroplast Group 2 (Poeae type)</taxon>
        <taxon>Loliodinae</taxon>
        <taxon>Loliinae</taxon>
        <taxon>Lolium</taxon>
    </lineage>
</organism>
<keyword evidence="4" id="KW-1185">Reference proteome</keyword>
<feature type="compositionally biased region" description="Polar residues" evidence="1">
    <location>
        <begin position="243"/>
        <end position="254"/>
    </location>
</feature>
<protein>
    <recommendedName>
        <fullName evidence="2">F-box domain-containing protein</fullName>
    </recommendedName>
</protein>
<dbReference type="InterPro" id="IPR036047">
    <property type="entry name" value="F-box-like_dom_sf"/>
</dbReference>
<dbReference type="Proteomes" id="UP001231189">
    <property type="component" value="Unassembled WGS sequence"/>
</dbReference>
<dbReference type="SUPFAM" id="SSF81383">
    <property type="entry name" value="F-box domain"/>
    <property type="match status" value="1"/>
</dbReference>
<feature type="compositionally biased region" description="Gly residues" evidence="1">
    <location>
        <begin position="302"/>
        <end position="316"/>
    </location>
</feature>
<feature type="region of interest" description="Disordered" evidence="1">
    <location>
        <begin position="266"/>
        <end position="359"/>
    </location>
</feature>
<feature type="compositionally biased region" description="Low complexity" evidence="1">
    <location>
        <begin position="331"/>
        <end position="340"/>
    </location>
</feature>
<sequence length="359" mass="38851">MGRRLPGASPTAPASPLEVDDLLREILLRLPPQPSSLPRASAVCTRWRGLVTDPSFLRTFRVHHRKKPPLLGFIEPCHMGIEFTPILDPPDRIPPERFDLGPCSRAREEQGHLHGSPFKFKVVLVGMYKKDLMACVYSSEAGVWGDLITRTAPSQLFADRVPGIVIGNAIYWLSFSDRIVEFDLDEHSLAVIDGPPITCDFHDGSSQIIQSEDASRPSVGVHVHRQARSTRPQIPGKPCHAWTPSQRCSASDTSLQPLVTRRAWRPAASAQRLEATDNSTSSASAGRSTGVDLEVAGELHVGDGGEGGEVVVGAKGGLEEDGAMHDRETVAAAARTPAQAGQRESTRPVRVGAGRKPSR</sequence>
<dbReference type="PANTHER" id="PTHR32133:SF266">
    <property type="entry name" value="F-BOX DOMAIN-CONTAINING PROTEIN"/>
    <property type="match status" value="1"/>
</dbReference>